<evidence type="ECO:0000313" key="3">
    <source>
        <dbReference type="Proteomes" id="UP000188169"/>
    </source>
</evidence>
<dbReference type="InterPro" id="IPR029057">
    <property type="entry name" value="PRTase-like"/>
</dbReference>
<dbReference type="Gene3D" id="3.40.50.2020">
    <property type="match status" value="1"/>
</dbReference>
<evidence type="ECO:0000313" key="2">
    <source>
        <dbReference type="EMBL" id="SJM36761.1"/>
    </source>
</evidence>
<dbReference type="AlphaFoldDB" id="A0A1R4EE35"/>
<dbReference type="PANTHER" id="PTHR47505">
    <property type="entry name" value="DNA UTILIZATION PROTEIN YHGH"/>
    <property type="match status" value="1"/>
</dbReference>
<evidence type="ECO:0000256" key="1">
    <source>
        <dbReference type="ARBA" id="ARBA00008007"/>
    </source>
</evidence>
<dbReference type="InterPro" id="IPR051910">
    <property type="entry name" value="ComF/GntX_DNA_util-trans"/>
</dbReference>
<dbReference type="InterPro" id="IPR000836">
    <property type="entry name" value="PRTase_dom"/>
</dbReference>
<dbReference type="EMBL" id="FUGD01000060">
    <property type="protein sequence ID" value="SJM36761.1"/>
    <property type="molecule type" value="Genomic_DNA"/>
</dbReference>
<proteinExistence type="inferred from homology"/>
<dbReference type="Proteomes" id="UP000188169">
    <property type="component" value="Unassembled WGS sequence"/>
</dbReference>
<accession>A0A1R4EE35</accession>
<gene>
    <name evidence="2" type="ORF">A1019T_00728</name>
</gene>
<reference evidence="3" key="1">
    <citation type="submission" date="2017-02" db="EMBL/GenBank/DDBJ databases">
        <authorList>
            <person name="Mornico D."/>
        </authorList>
    </citation>
    <scope>NUCLEOTIDE SEQUENCE [LARGE SCALE GENOMIC DNA]</scope>
</reference>
<dbReference type="SUPFAM" id="SSF53271">
    <property type="entry name" value="PRTase-like"/>
    <property type="match status" value="1"/>
</dbReference>
<name>A0A1R4EE35_9GAMM</name>
<sequence>MTVTQQILQHTVPAFYQLGMWRVQYLQSACCVCHSNPAVSKKEGLKFKPSFFSSIICQACHEGIHWQPDLLQHLISVENNNTLVNQLAQPLTLPIQSAAAHVSYIRAAIIAFKYKEQVDALPVLVHAIQQLPRPKGCHATNSVIVPTPTTSNRLRKRGYDPVSVLAYYLSKHWKIPLWHGVSRIDDVTSQQGLDRHERQANINNTFNINAKPPVTRLLLFDDVVTTGATLAAIASTMTRTFPDTKIRAYCVSHGK</sequence>
<protein>
    <submittedName>
        <fullName evidence="2">DNA utilization protein GntX</fullName>
    </submittedName>
</protein>
<dbReference type="OrthoDB" id="9793412at2"/>
<organism evidence="2 3">
    <name type="scientific">Psychrobacter pasteurii</name>
    <dbReference type="NCBI Taxonomy" id="1945520"/>
    <lineage>
        <taxon>Bacteria</taxon>
        <taxon>Pseudomonadati</taxon>
        <taxon>Pseudomonadota</taxon>
        <taxon>Gammaproteobacteria</taxon>
        <taxon>Moraxellales</taxon>
        <taxon>Moraxellaceae</taxon>
        <taxon>Psychrobacter</taxon>
    </lineage>
</organism>
<keyword evidence="3" id="KW-1185">Reference proteome</keyword>
<dbReference type="STRING" id="1945520.A1019T_00728"/>
<dbReference type="PANTHER" id="PTHR47505:SF1">
    <property type="entry name" value="DNA UTILIZATION PROTEIN YHGH"/>
    <property type="match status" value="1"/>
</dbReference>
<dbReference type="CDD" id="cd06223">
    <property type="entry name" value="PRTases_typeI"/>
    <property type="match status" value="1"/>
</dbReference>
<comment type="similarity">
    <text evidence="1">Belongs to the ComF/GntX family.</text>
</comment>